<dbReference type="AlphaFoldDB" id="Q6AJP9"/>
<name>Q6AJP9_DESPS</name>
<dbReference type="Proteomes" id="UP000000602">
    <property type="component" value="Chromosome"/>
</dbReference>
<dbReference type="InterPro" id="IPR000036">
    <property type="entry name" value="Peptidase_A26_omptin"/>
</dbReference>
<dbReference type="Pfam" id="PF01278">
    <property type="entry name" value="Omptin"/>
    <property type="match status" value="1"/>
</dbReference>
<sequence>MGKGILITAGTVIALMGIVTGTSATPLPTNQSIEGNRTVQLGKEQIEVSGRLGFGRIWGESRELVYEKNRKVSELIWPLDNVYMLNAGVSVQPSSWLKLNADIWFAVSNGGGKMDDYDWTAQGMDWTHWSHDEDTPLDRGIMFDINAEIPFYHINRTTFSAFLGLKQDNWKWNSYGGSYIYSHNAFRDSTGTFPDDELGISYEQWWTVPYIGLGFASSLSNWDFSGRLIASPFVQGRDEDMHHLRNLFFEEDFDNSFMWSIDLAANYKIDPQWGIIGAFKYQYYQEALGTTTMTNMVTGEQVFFGGDAAGGDNRALLLTLSLDYQF</sequence>
<feature type="active site" evidence="1">
    <location>
        <position position="240"/>
    </location>
</feature>
<dbReference type="STRING" id="177439.DP2702"/>
<dbReference type="NCBIfam" id="NF008227">
    <property type="entry name" value="PRK10993.2-4"/>
    <property type="match status" value="1"/>
</dbReference>
<accession>Q6AJP9</accession>
<proteinExistence type="predicted"/>
<feature type="active site" evidence="1">
    <location>
        <position position="242"/>
    </location>
</feature>
<evidence type="ECO:0000313" key="3">
    <source>
        <dbReference type="Proteomes" id="UP000000602"/>
    </source>
</evidence>
<dbReference type="SUPFAM" id="SSF69917">
    <property type="entry name" value="OMPT-like"/>
    <property type="match status" value="1"/>
</dbReference>
<feature type="active site" evidence="1">
    <location>
        <position position="118"/>
    </location>
</feature>
<keyword evidence="2" id="KW-0645">Protease</keyword>
<dbReference type="GO" id="GO:0004190">
    <property type="term" value="F:aspartic-type endopeptidase activity"/>
    <property type="evidence" value="ECO:0007669"/>
    <property type="project" value="InterPro"/>
</dbReference>
<dbReference type="PRINTS" id="PR00482">
    <property type="entry name" value="OMPTIN"/>
</dbReference>
<dbReference type="Gene3D" id="2.40.128.90">
    <property type="entry name" value="OMPT-like"/>
    <property type="match status" value="1"/>
</dbReference>
<dbReference type="OrthoDB" id="5464981at2"/>
<evidence type="ECO:0000313" key="2">
    <source>
        <dbReference type="EMBL" id="CAG37431.1"/>
    </source>
</evidence>
<dbReference type="PIRSF" id="PIRSF001522">
    <property type="entry name" value="Peptidase_A26"/>
    <property type="match status" value="1"/>
</dbReference>
<dbReference type="KEGG" id="dps:DP2702"/>
<reference evidence="3" key="1">
    <citation type="journal article" date="2004" name="Environ. Microbiol.">
        <title>The genome of Desulfotalea psychrophila, a sulfate-reducing bacterium from permanently cold Arctic sediments.</title>
        <authorList>
            <person name="Rabus R."/>
            <person name="Ruepp A."/>
            <person name="Frickey T."/>
            <person name="Rattei T."/>
            <person name="Fartmann B."/>
            <person name="Stark M."/>
            <person name="Bauer M."/>
            <person name="Zibat A."/>
            <person name="Lombardot T."/>
            <person name="Becker I."/>
            <person name="Amann J."/>
            <person name="Gellner K."/>
            <person name="Teeling H."/>
            <person name="Leuschner W.D."/>
            <person name="Gloeckner F.-O."/>
            <person name="Lupas A.N."/>
            <person name="Amann R."/>
            <person name="Klenk H.-P."/>
        </authorList>
    </citation>
    <scope>NUCLEOTIDE SEQUENCE [LARGE SCALE GENOMIC DNA]</scope>
    <source>
        <strain evidence="3">DSM 12343 / LSv54</strain>
    </source>
</reference>
<dbReference type="InterPro" id="IPR020080">
    <property type="entry name" value="OM_adhesin/peptidase_omptin"/>
</dbReference>
<keyword evidence="2" id="KW-0378">Hydrolase</keyword>
<keyword evidence="3" id="KW-1185">Reference proteome</keyword>
<protein>
    <submittedName>
        <fullName evidence="2">Related to outer membrane protease</fullName>
    </submittedName>
</protein>
<dbReference type="eggNOG" id="COG4571">
    <property type="taxonomic scope" value="Bacteria"/>
</dbReference>
<dbReference type="InterPro" id="IPR053724">
    <property type="entry name" value="OMP_A26_sf"/>
</dbReference>
<dbReference type="RefSeq" id="WP_011189943.1">
    <property type="nucleotide sequence ID" value="NC_006138.1"/>
</dbReference>
<dbReference type="TCDB" id="9.B.50.1.5">
    <property type="family name" value="the outer membrane beta-barrel endoprotease, omptin (omptin) family"/>
</dbReference>
<feature type="active site" evidence="1">
    <location>
        <position position="116"/>
    </location>
</feature>
<dbReference type="EMBL" id="CR522870">
    <property type="protein sequence ID" value="CAG37431.1"/>
    <property type="molecule type" value="Genomic_DNA"/>
</dbReference>
<dbReference type="GO" id="GO:0006508">
    <property type="term" value="P:proteolysis"/>
    <property type="evidence" value="ECO:0007669"/>
    <property type="project" value="UniProtKB-KW"/>
</dbReference>
<organism evidence="2 3">
    <name type="scientific">Desulfotalea psychrophila (strain LSv54 / DSM 12343)</name>
    <dbReference type="NCBI Taxonomy" id="177439"/>
    <lineage>
        <taxon>Bacteria</taxon>
        <taxon>Pseudomonadati</taxon>
        <taxon>Thermodesulfobacteriota</taxon>
        <taxon>Desulfobulbia</taxon>
        <taxon>Desulfobulbales</taxon>
        <taxon>Desulfocapsaceae</taxon>
        <taxon>Desulfotalea</taxon>
    </lineage>
</organism>
<dbReference type="HOGENOM" id="CLU_063041_0_0_7"/>
<dbReference type="GO" id="GO:0009279">
    <property type="term" value="C:cell outer membrane"/>
    <property type="evidence" value="ECO:0007669"/>
    <property type="project" value="InterPro"/>
</dbReference>
<evidence type="ECO:0000256" key="1">
    <source>
        <dbReference type="PIRSR" id="PIRSR001522-1"/>
    </source>
</evidence>
<gene>
    <name evidence="2" type="ordered locus">DP2702</name>
</gene>